<dbReference type="OrthoDB" id="435607at2759"/>
<keyword evidence="1" id="KW-0256">Endoplasmic reticulum</keyword>
<sequence>MIYLNLLFTIVFTEMALILSLMFETPLRKLVILGMDKLKQGKGPLIAKTVAATMLVVFSSIVYGAMEIEKRSREGGAVNSTDEVLMANLMLEASLMGFSLFLAMMTDRLHYYIKELYSTREDLENAIRLNKDHEEDRKSRAMEEPKRSKIIY</sequence>
<organism evidence="3 4">
    <name type="scientific">Acer yangbiense</name>
    <dbReference type="NCBI Taxonomy" id="1000413"/>
    <lineage>
        <taxon>Eukaryota</taxon>
        <taxon>Viridiplantae</taxon>
        <taxon>Streptophyta</taxon>
        <taxon>Embryophyta</taxon>
        <taxon>Tracheophyta</taxon>
        <taxon>Spermatophyta</taxon>
        <taxon>Magnoliopsida</taxon>
        <taxon>eudicotyledons</taxon>
        <taxon>Gunneridae</taxon>
        <taxon>Pentapetalae</taxon>
        <taxon>rosids</taxon>
        <taxon>malvids</taxon>
        <taxon>Sapindales</taxon>
        <taxon>Sapindaceae</taxon>
        <taxon>Hippocastanoideae</taxon>
        <taxon>Acereae</taxon>
        <taxon>Acer</taxon>
    </lineage>
</organism>
<keyword evidence="1" id="KW-0813">Transport</keyword>
<keyword evidence="1" id="KW-0931">ER-Golgi transport</keyword>
<keyword evidence="1" id="KW-0472">Membrane</keyword>
<dbReference type="GO" id="GO:0006886">
    <property type="term" value="P:intracellular protein transport"/>
    <property type="evidence" value="ECO:0007669"/>
    <property type="project" value="UniProtKB-UniRule"/>
</dbReference>
<dbReference type="GO" id="GO:0006888">
    <property type="term" value="P:endoplasmic reticulum to Golgi vesicle-mediated transport"/>
    <property type="evidence" value="ECO:0007669"/>
    <property type="project" value="UniProtKB-UniRule"/>
</dbReference>
<comment type="function">
    <text evidence="1">May play a role in anterograde transport of membrane proteins from the endoplasmic reticulum to the Golgi.</text>
</comment>
<reference evidence="4" key="1">
    <citation type="journal article" date="2019" name="Gigascience">
        <title>De novo genome assembly of the endangered Acer yangbiense, a plant species with extremely small populations endemic to Yunnan Province, China.</title>
        <authorList>
            <person name="Yang J."/>
            <person name="Wariss H.M."/>
            <person name="Tao L."/>
            <person name="Zhang R."/>
            <person name="Yun Q."/>
            <person name="Hollingsworth P."/>
            <person name="Dao Z."/>
            <person name="Luo G."/>
            <person name="Guo H."/>
            <person name="Ma Y."/>
            <person name="Sun W."/>
        </authorList>
    </citation>
    <scope>NUCLEOTIDE SEQUENCE [LARGE SCALE GENOMIC DNA]</scope>
    <source>
        <strain evidence="4">cv. Malutang</strain>
    </source>
</reference>
<dbReference type="EMBL" id="VAHF01000003">
    <property type="protein sequence ID" value="TXG67532.1"/>
    <property type="molecule type" value="Genomic_DNA"/>
</dbReference>
<keyword evidence="4" id="KW-1185">Reference proteome</keyword>
<feature type="region of interest" description="Disordered" evidence="2">
    <location>
        <begin position="133"/>
        <end position="152"/>
    </location>
</feature>
<comment type="subcellular location">
    <subcellularLocation>
        <location evidence="1">Endoplasmic reticulum membrane</location>
        <topology evidence="1">Multi-pass membrane protein</topology>
    </subcellularLocation>
</comment>
<evidence type="ECO:0000256" key="2">
    <source>
        <dbReference type="SAM" id="MobiDB-lite"/>
    </source>
</evidence>
<evidence type="ECO:0000313" key="3">
    <source>
        <dbReference type="EMBL" id="TXG67532.1"/>
    </source>
</evidence>
<comment type="caution">
    <text evidence="3">The sequence shown here is derived from an EMBL/GenBank/DDBJ whole genome shotgun (WGS) entry which is preliminary data.</text>
</comment>
<feature type="transmembrane region" description="Helical" evidence="1">
    <location>
        <begin position="85"/>
        <end position="104"/>
    </location>
</feature>
<dbReference type="PANTHER" id="PTHR12701">
    <property type="entry name" value="BCR-ASSOCIATED PROTEIN, BAP"/>
    <property type="match status" value="1"/>
</dbReference>
<feature type="transmembrane region" description="Helical" evidence="1">
    <location>
        <begin position="45"/>
        <end position="65"/>
    </location>
</feature>
<dbReference type="AlphaFoldDB" id="A0A5C7IEY8"/>
<dbReference type="GO" id="GO:0005789">
    <property type="term" value="C:endoplasmic reticulum membrane"/>
    <property type="evidence" value="ECO:0007669"/>
    <property type="project" value="UniProtKB-SubCell"/>
</dbReference>
<keyword evidence="1" id="KW-1133">Transmembrane helix</keyword>
<dbReference type="GO" id="GO:0070973">
    <property type="term" value="P:protein localization to endoplasmic reticulum exit site"/>
    <property type="evidence" value="ECO:0007669"/>
    <property type="project" value="UniProtKB-UniRule"/>
</dbReference>
<protein>
    <recommendedName>
        <fullName evidence="1">Endoplasmic reticulum transmembrane protein</fullName>
    </recommendedName>
</protein>
<keyword evidence="1" id="KW-0812">Transmembrane</keyword>
<gene>
    <name evidence="3" type="ORF">EZV62_008807</name>
</gene>
<dbReference type="PANTHER" id="PTHR12701:SF42">
    <property type="entry name" value="ENDOPLASMIC RETICULUM TRANSMEMBRANE PROTEIN"/>
    <property type="match status" value="1"/>
</dbReference>
<evidence type="ECO:0000256" key="1">
    <source>
        <dbReference type="RuleBase" id="RU367026"/>
    </source>
</evidence>
<evidence type="ECO:0000313" key="4">
    <source>
        <dbReference type="Proteomes" id="UP000323000"/>
    </source>
</evidence>
<dbReference type="InterPro" id="IPR008417">
    <property type="entry name" value="BAP29/BAP31"/>
</dbReference>
<feature type="transmembrane region" description="Helical" evidence="1">
    <location>
        <begin position="6"/>
        <end position="24"/>
    </location>
</feature>
<name>A0A5C7IEY8_9ROSI</name>
<comment type="similarity">
    <text evidence="1">Belongs to the BCAP29/BCAP31 family.</text>
</comment>
<accession>A0A5C7IEY8</accession>
<proteinExistence type="inferred from homology"/>
<dbReference type="Proteomes" id="UP000323000">
    <property type="component" value="Chromosome 3"/>
</dbReference>
<keyword evidence="1" id="KW-0653">Protein transport</keyword>